<dbReference type="RefSeq" id="WP_022045784.1">
    <property type="nucleotide sequence ID" value="NZ_CP173697.1"/>
</dbReference>
<organism evidence="2 5">
    <name type="scientific">Roseburia faecis</name>
    <dbReference type="NCBI Taxonomy" id="301302"/>
    <lineage>
        <taxon>Bacteria</taxon>
        <taxon>Bacillati</taxon>
        <taxon>Bacillota</taxon>
        <taxon>Clostridia</taxon>
        <taxon>Lachnospirales</taxon>
        <taxon>Lachnospiraceae</taxon>
        <taxon>Roseburia</taxon>
    </lineage>
</organism>
<evidence type="ECO:0000256" key="1">
    <source>
        <dbReference type="SAM" id="Phobius"/>
    </source>
</evidence>
<dbReference type="Proteomes" id="UP000446657">
    <property type="component" value="Unassembled WGS sequence"/>
</dbReference>
<dbReference type="Proteomes" id="UP000095495">
    <property type="component" value="Unassembled WGS sequence"/>
</dbReference>
<accession>A0A0M6WXB1</accession>
<reference evidence="2" key="1">
    <citation type="submission" date="2015-05" db="EMBL/GenBank/DDBJ databases">
        <authorList>
            <person name="Wang D.B."/>
            <person name="Wang M."/>
        </authorList>
    </citation>
    <scope>NUCLEOTIDE SEQUENCE [LARGE SCALE GENOMIC DNA]</scope>
    <source>
        <strain evidence="2">M72</strain>
    </source>
</reference>
<keyword evidence="1" id="KW-0812">Transmembrane</keyword>
<reference evidence="5" key="2">
    <citation type="submission" date="2015-05" db="EMBL/GenBank/DDBJ databases">
        <authorList>
            <consortium name="Pathogen Informatics"/>
        </authorList>
    </citation>
    <scope>NUCLEOTIDE SEQUENCE [LARGE SCALE GENOMIC DNA]</scope>
    <source>
        <strain evidence="3 6">2789STDY5608863</strain>
        <strain evidence="5">M72</strain>
    </source>
</reference>
<dbReference type="STRING" id="301302.ERS852420_02739"/>
<evidence type="ECO:0000313" key="3">
    <source>
        <dbReference type="EMBL" id="CUN10718.1"/>
    </source>
</evidence>
<keyword evidence="5" id="KW-1185">Reference proteome</keyword>
<evidence type="ECO:0008006" key="8">
    <source>
        <dbReference type="Google" id="ProtNLM"/>
    </source>
</evidence>
<evidence type="ECO:0000313" key="2">
    <source>
        <dbReference type="EMBL" id="CRL42245.1"/>
    </source>
</evidence>
<dbReference type="EMBL" id="CYXV01000013">
    <property type="protein sequence ID" value="CUN10718.1"/>
    <property type="molecule type" value="Genomic_DNA"/>
</dbReference>
<evidence type="ECO:0000313" key="6">
    <source>
        <dbReference type="Proteomes" id="UP000095495"/>
    </source>
</evidence>
<evidence type="ECO:0000313" key="7">
    <source>
        <dbReference type="Proteomes" id="UP000446657"/>
    </source>
</evidence>
<gene>
    <name evidence="3" type="ORF">ERS852420_02739</name>
    <name evidence="4" type="ORF">GMD30_06270</name>
    <name evidence="2" type="ORF">M72_15001</name>
</gene>
<dbReference type="OrthoDB" id="3174166at2"/>
<keyword evidence="1" id="KW-1133">Transmembrane helix</keyword>
<protein>
    <recommendedName>
        <fullName evidence="8">Zn-finger containing protein</fullName>
    </recommendedName>
</protein>
<dbReference type="Proteomes" id="UP000049979">
    <property type="component" value="Unassembled WGS sequence"/>
</dbReference>
<evidence type="ECO:0000313" key="5">
    <source>
        <dbReference type="Proteomes" id="UP000049979"/>
    </source>
</evidence>
<sequence>MRDKLYRFMQGRNGMDELARMQSWLVLILLLVGMFTRIGLFSFVALILMIYMYFRVFSRNTSKRYEENQKYLNFRYNRTVSWNRFKKRMGQARDYRFFKCPMCKQEVRVPRGHGKIEITCPKCREKFIRRT</sequence>
<proteinExistence type="predicted"/>
<keyword evidence="1" id="KW-0472">Membrane</keyword>
<name>A0A0M6WXB1_9FIRM</name>
<dbReference type="EMBL" id="WNAL01000010">
    <property type="protein sequence ID" value="MTR81328.1"/>
    <property type="molecule type" value="Genomic_DNA"/>
</dbReference>
<reference evidence="4 7" key="3">
    <citation type="journal article" date="2019" name="Nat. Med.">
        <title>A library of human gut bacterial isolates paired with longitudinal multiomics data enables mechanistic microbiome research.</title>
        <authorList>
            <person name="Poyet M."/>
            <person name="Groussin M."/>
            <person name="Gibbons S.M."/>
            <person name="Avila-Pacheco J."/>
            <person name="Jiang X."/>
            <person name="Kearney S.M."/>
            <person name="Perrotta A.R."/>
            <person name="Berdy B."/>
            <person name="Zhao S."/>
            <person name="Lieberman T.D."/>
            <person name="Swanson P.K."/>
            <person name="Smith M."/>
            <person name="Roesemann S."/>
            <person name="Alexander J.E."/>
            <person name="Rich S.A."/>
            <person name="Livny J."/>
            <person name="Vlamakis H."/>
            <person name="Clish C."/>
            <person name="Bullock K."/>
            <person name="Deik A."/>
            <person name="Scott J."/>
            <person name="Pierce K.A."/>
            <person name="Xavier R.J."/>
            <person name="Alm E.J."/>
        </authorList>
    </citation>
    <scope>NUCLEOTIDE SEQUENCE [LARGE SCALE GENOMIC DNA]</scope>
    <source>
        <strain evidence="4 7">BIOML-A1</strain>
    </source>
</reference>
<dbReference type="GeneID" id="99748430"/>
<feature type="transmembrane region" description="Helical" evidence="1">
    <location>
        <begin position="24"/>
        <end position="54"/>
    </location>
</feature>
<dbReference type="EMBL" id="CVRR01000060">
    <property type="protein sequence ID" value="CRL42245.1"/>
    <property type="molecule type" value="Genomic_DNA"/>
</dbReference>
<evidence type="ECO:0000313" key="4">
    <source>
        <dbReference type="EMBL" id="MTR81328.1"/>
    </source>
</evidence>
<dbReference type="AlphaFoldDB" id="A0A0M6WXB1"/>